<feature type="transmembrane region" description="Helical" evidence="1">
    <location>
        <begin position="222"/>
        <end position="241"/>
    </location>
</feature>
<evidence type="ECO:0000259" key="2">
    <source>
        <dbReference type="Pfam" id="PF02517"/>
    </source>
</evidence>
<feature type="transmembrane region" description="Helical" evidence="1">
    <location>
        <begin position="253"/>
        <end position="274"/>
    </location>
</feature>
<feature type="transmembrane region" description="Helical" evidence="1">
    <location>
        <begin position="113"/>
        <end position="130"/>
    </location>
</feature>
<keyword evidence="1" id="KW-0472">Membrane</keyword>
<dbReference type="GO" id="GO:0006508">
    <property type="term" value="P:proteolysis"/>
    <property type="evidence" value="ECO:0007669"/>
    <property type="project" value="UniProtKB-KW"/>
</dbReference>
<evidence type="ECO:0000313" key="3">
    <source>
        <dbReference type="EMBL" id="HGS87316.1"/>
    </source>
</evidence>
<dbReference type="PANTHER" id="PTHR35797:SF1">
    <property type="entry name" value="PROTEASE"/>
    <property type="match status" value="1"/>
</dbReference>
<keyword evidence="3" id="KW-0378">Hydrolase</keyword>
<dbReference type="EMBL" id="DSXR01000071">
    <property type="protein sequence ID" value="HGS87316.1"/>
    <property type="molecule type" value="Genomic_DNA"/>
</dbReference>
<accession>A0A7C4KZC1</accession>
<protein>
    <submittedName>
        <fullName evidence="3">CPBP family intramembrane metalloprotease</fullName>
    </submittedName>
</protein>
<dbReference type="InterPro" id="IPR042150">
    <property type="entry name" value="MmRce1-like"/>
</dbReference>
<reference evidence="3" key="1">
    <citation type="journal article" date="2020" name="mSystems">
        <title>Genome- and Community-Level Interaction Insights into Carbon Utilization and Element Cycling Functions of Hydrothermarchaeota in Hydrothermal Sediment.</title>
        <authorList>
            <person name="Zhou Z."/>
            <person name="Liu Y."/>
            <person name="Xu W."/>
            <person name="Pan J."/>
            <person name="Luo Z.H."/>
            <person name="Li M."/>
        </authorList>
    </citation>
    <scope>NUCLEOTIDE SEQUENCE [LARGE SCALE GENOMIC DNA]</scope>
    <source>
        <strain evidence="3">SpSt-556</strain>
    </source>
</reference>
<keyword evidence="1" id="KW-0812">Transmembrane</keyword>
<feature type="transmembrane region" description="Helical" evidence="1">
    <location>
        <begin position="44"/>
        <end position="63"/>
    </location>
</feature>
<feature type="transmembrane region" description="Helical" evidence="1">
    <location>
        <begin position="12"/>
        <end position="32"/>
    </location>
</feature>
<dbReference type="GO" id="GO:0004175">
    <property type="term" value="F:endopeptidase activity"/>
    <property type="evidence" value="ECO:0007669"/>
    <property type="project" value="UniProtKB-ARBA"/>
</dbReference>
<dbReference type="InterPro" id="IPR003675">
    <property type="entry name" value="Rce1/LyrA-like_dom"/>
</dbReference>
<gene>
    <name evidence="3" type="ORF">ENT17_06810</name>
</gene>
<feature type="transmembrane region" description="Helical" evidence="1">
    <location>
        <begin position="194"/>
        <end position="215"/>
    </location>
</feature>
<comment type="caution">
    <text evidence="3">The sequence shown here is derived from an EMBL/GenBank/DDBJ whole genome shotgun (WGS) entry which is preliminary data.</text>
</comment>
<proteinExistence type="predicted"/>
<dbReference type="GO" id="GO:0080120">
    <property type="term" value="P:CAAX-box protein maturation"/>
    <property type="evidence" value="ECO:0007669"/>
    <property type="project" value="UniProtKB-ARBA"/>
</dbReference>
<feature type="transmembrane region" description="Helical" evidence="1">
    <location>
        <begin position="151"/>
        <end position="174"/>
    </location>
</feature>
<sequence>MIHPPLNKRRTIRNLVLFTVVVISIGFIGRGLDVRMGNSPSESLGMLLWLVVPSVFSLLLRAFGGDGWKDFGISPNFKGNGKFYLVSLLVYPVLTLIILLIGSLAGLITFPDLSMNALGMIAQVFLVGALPQFVKNIFEETAWRGYLAPKVYALGLNDFVGHAMVGLIWGAWHIPYYLYFLDRSILEQFTTLPVTLYIPLAILVMIAWGMVYGELRLLTNSIWPAVLMHMVEDALLIQLITDNRVQIVRGADWLVSPMHGLIGIGLFVALGIGLRQIRKRREATA</sequence>
<evidence type="ECO:0000256" key="1">
    <source>
        <dbReference type="SAM" id="Phobius"/>
    </source>
</evidence>
<feature type="domain" description="CAAX prenyl protease 2/Lysostaphin resistance protein A-like" evidence="2">
    <location>
        <begin position="125"/>
        <end position="234"/>
    </location>
</feature>
<keyword evidence="3" id="KW-0645">Protease</keyword>
<name>A0A7C4KZC1_9CHLR</name>
<keyword evidence="1" id="KW-1133">Transmembrane helix</keyword>
<keyword evidence="3" id="KW-0482">Metalloprotease</keyword>
<dbReference type="GO" id="GO:0008237">
    <property type="term" value="F:metallopeptidase activity"/>
    <property type="evidence" value="ECO:0007669"/>
    <property type="project" value="UniProtKB-KW"/>
</dbReference>
<feature type="transmembrane region" description="Helical" evidence="1">
    <location>
        <begin position="83"/>
        <end position="107"/>
    </location>
</feature>
<organism evidence="3">
    <name type="scientific">Bellilinea caldifistulae</name>
    <dbReference type="NCBI Taxonomy" id="360411"/>
    <lineage>
        <taxon>Bacteria</taxon>
        <taxon>Bacillati</taxon>
        <taxon>Chloroflexota</taxon>
        <taxon>Anaerolineae</taxon>
        <taxon>Anaerolineales</taxon>
        <taxon>Anaerolineaceae</taxon>
        <taxon>Bellilinea</taxon>
    </lineage>
</organism>
<dbReference type="PANTHER" id="PTHR35797">
    <property type="entry name" value="PROTEASE-RELATED"/>
    <property type="match status" value="1"/>
</dbReference>
<dbReference type="AlphaFoldDB" id="A0A7C4KZC1"/>
<dbReference type="Pfam" id="PF02517">
    <property type="entry name" value="Rce1-like"/>
    <property type="match status" value="1"/>
</dbReference>